<dbReference type="GO" id="GO:0000139">
    <property type="term" value="C:Golgi membrane"/>
    <property type="evidence" value="ECO:0007669"/>
    <property type="project" value="TreeGrafter"/>
</dbReference>
<evidence type="ECO:0000256" key="8">
    <source>
        <dbReference type="SAM" id="Phobius"/>
    </source>
</evidence>
<dbReference type="Proteomes" id="UP001162131">
    <property type="component" value="Unassembled WGS sequence"/>
</dbReference>
<dbReference type="InterPro" id="IPR013880">
    <property type="entry name" value="Yos1"/>
</dbReference>
<dbReference type="GO" id="GO:0006888">
    <property type="term" value="P:endoplasmic reticulum to Golgi vesicle-mediated transport"/>
    <property type="evidence" value="ECO:0007669"/>
    <property type="project" value="TreeGrafter"/>
</dbReference>
<evidence type="ECO:0000313" key="10">
    <source>
        <dbReference type="Proteomes" id="UP001162131"/>
    </source>
</evidence>
<gene>
    <name evidence="9" type="ORF">BSTOLATCC_MIC26303</name>
</gene>
<proteinExistence type="inferred from homology"/>
<keyword evidence="3 8" id="KW-0812">Transmembrane</keyword>
<keyword evidence="4" id="KW-0653">Protein transport</keyword>
<evidence type="ECO:0000256" key="1">
    <source>
        <dbReference type="ARBA" id="ARBA00004370"/>
    </source>
</evidence>
<feature type="transmembrane region" description="Helical" evidence="8">
    <location>
        <begin position="60"/>
        <end position="79"/>
    </location>
</feature>
<keyword evidence="5 8" id="KW-1133">Transmembrane helix</keyword>
<comment type="similarity">
    <text evidence="7">Belongs to the YOS1 family.</text>
</comment>
<evidence type="ECO:0000256" key="4">
    <source>
        <dbReference type="ARBA" id="ARBA00022927"/>
    </source>
</evidence>
<dbReference type="PANTHER" id="PTHR15858">
    <property type="entry name" value="IMMEDIATE EARLY RESPONSE 3-INTERACTING PROTEIN 1"/>
    <property type="match status" value="1"/>
</dbReference>
<accession>A0AAU9J816</accession>
<dbReference type="EMBL" id="CAJZBQ010000025">
    <property type="protein sequence ID" value="CAG9320387.1"/>
    <property type="molecule type" value="Genomic_DNA"/>
</dbReference>
<name>A0AAU9J816_9CILI</name>
<comment type="subcellular location">
    <subcellularLocation>
        <location evidence="1">Membrane</location>
    </subcellularLocation>
</comment>
<dbReference type="GO" id="GO:0015031">
    <property type="term" value="P:protein transport"/>
    <property type="evidence" value="ECO:0007669"/>
    <property type="project" value="UniProtKB-KW"/>
</dbReference>
<keyword evidence="2" id="KW-0813">Transport</keyword>
<evidence type="ECO:0008006" key="11">
    <source>
        <dbReference type="Google" id="ProtNLM"/>
    </source>
</evidence>
<evidence type="ECO:0000256" key="3">
    <source>
        <dbReference type="ARBA" id="ARBA00022692"/>
    </source>
</evidence>
<comment type="caution">
    <text evidence="9">The sequence shown here is derived from an EMBL/GenBank/DDBJ whole genome shotgun (WGS) entry which is preliminary data.</text>
</comment>
<evidence type="ECO:0000256" key="2">
    <source>
        <dbReference type="ARBA" id="ARBA00022448"/>
    </source>
</evidence>
<protein>
    <recommendedName>
        <fullName evidence="11">Immediate early response 3-interacting protein 1</fullName>
    </recommendedName>
</protein>
<evidence type="ECO:0000256" key="7">
    <source>
        <dbReference type="ARBA" id="ARBA00024203"/>
    </source>
</evidence>
<evidence type="ECO:0000313" key="9">
    <source>
        <dbReference type="EMBL" id="CAG9320387.1"/>
    </source>
</evidence>
<dbReference type="PANTHER" id="PTHR15858:SF0">
    <property type="entry name" value="IMMEDIATE EARLY RESPONSE 3-INTERACTING PROTEIN 1"/>
    <property type="match status" value="1"/>
</dbReference>
<dbReference type="GO" id="GO:0030134">
    <property type="term" value="C:COPII-coated ER to Golgi transport vesicle"/>
    <property type="evidence" value="ECO:0007669"/>
    <property type="project" value="TreeGrafter"/>
</dbReference>
<dbReference type="Pfam" id="PF08571">
    <property type="entry name" value="Yos1"/>
    <property type="match status" value="1"/>
</dbReference>
<evidence type="ECO:0000256" key="6">
    <source>
        <dbReference type="ARBA" id="ARBA00023136"/>
    </source>
</evidence>
<keyword evidence="6 8" id="KW-0472">Membrane</keyword>
<dbReference type="GO" id="GO:0005789">
    <property type="term" value="C:endoplasmic reticulum membrane"/>
    <property type="evidence" value="ECO:0007669"/>
    <property type="project" value="TreeGrafter"/>
</dbReference>
<organism evidence="9 10">
    <name type="scientific">Blepharisma stoltei</name>
    <dbReference type="NCBI Taxonomy" id="1481888"/>
    <lineage>
        <taxon>Eukaryota</taxon>
        <taxon>Sar</taxon>
        <taxon>Alveolata</taxon>
        <taxon>Ciliophora</taxon>
        <taxon>Postciliodesmatophora</taxon>
        <taxon>Heterotrichea</taxon>
        <taxon>Heterotrichida</taxon>
        <taxon>Blepharismidae</taxon>
        <taxon>Blepharisma</taxon>
    </lineage>
</organism>
<keyword evidence="10" id="KW-1185">Reference proteome</keyword>
<sequence length="80" mass="9202">MALSIFCLIEACILMLNALAILNPKYFLRKYSLDSIEQFDLPSAPWKKQLAFLLYSARTYGRVPLIFFNLMIISLELLIG</sequence>
<reference evidence="9" key="1">
    <citation type="submission" date="2021-09" db="EMBL/GenBank/DDBJ databases">
        <authorList>
            <consortium name="AG Swart"/>
            <person name="Singh M."/>
            <person name="Singh A."/>
            <person name="Seah K."/>
            <person name="Emmerich C."/>
        </authorList>
    </citation>
    <scope>NUCLEOTIDE SEQUENCE</scope>
    <source>
        <strain evidence="9">ATCC30299</strain>
    </source>
</reference>
<evidence type="ECO:0000256" key="5">
    <source>
        <dbReference type="ARBA" id="ARBA00022989"/>
    </source>
</evidence>
<dbReference type="AlphaFoldDB" id="A0AAU9J816"/>